<comment type="subcellular location">
    <subcellularLocation>
        <location evidence="1">Cell membrane</location>
        <topology evidence="1">Multi-pass membrane protein</topology>
    </subcellularLocation>
</comment>
<reference evidence="8" key="2">
    <citation type="submission" date="2021-04" db="EMBL/GenBank/DDBJ databases">
        <authorList>
            <person name="Gilroy R."/>
        </authorList>
    </citation>
    <scope>NUCLEOTIDE SEQUENCE</scope>
    <source>
        <strain evidence="8">ChiGjej1B1-98</strain>
    </source>
</reference>
<proteinExistence type="predicted"/>
<evidence type="ECO:0000256" key="4">
    <source>
        <dbReference type="ARBA" id="ARBA00022989"/>
    </source>
</evidence>
<evidence type="ECO:0000256" key="6">
    <source>
        <dbReference type="SAM" id="Phobius"/>
    </source>
</evidence>
<evidence type="ECO:0000256" key="2">
    <source>
        <dbReference type="ARBA" id="ARBA00022475"/>
    </source>
</evidence>
<evidence type="ECO:0000259" key="7">
    <source>
        <dbReference type="Pfam" id="PF13396"/>
    </source>
</evidence>
<keyword evidence="4 6" id="KW-1133">Transmembrane helix</keyword>
<dbReference type="Pfam" id="PF13396">
    <property type="entry name" value="PLDc_N"/>
    <property type="match status" value="1"/>
</dbReference>
<dbReference type="AlphaFoldDB" id="A0A9D2C8W0"/>
<evidence type="ECO:0000313" key="8">
    <source>
        <dbReference type="EMBL" id="HIY64700.1"/>
    </source>
</evidence>
<keyword evidence="5 6" id="KW-0472">Membrane</keyword>
<evidence type="ECO:0000256" key="5">
    <source>
        <dbReference type="ARBA" id="ARBA00023136"/>
    </source>
</evidence>
<dbReference type="InterPro" id="IPR027379">
    <property type="entry name" value="CLS_N"/>
</dbReference>
<gene>
    <name evidence="8" type="ORF">H9830_00305</name>
</gene>
<dbReference type="Proteomes" id="UP000824005">
    <property type="component" value="Unassembled WGS sequence"/>
</dbReference>
<sequence>MTPMNDISIPFEWTVSYTIATVAVIAIIVTGVAWTLLDRSPIRPLERVVWVIVQIALPVVGFVLWLVAASPLARRTGSPRRRTH</sequence>
<organism evidence="8 9">
    <name type="scientific">Candidatus Agrococcus pullicola</name>
    <dbReference type="NCBI Taxonomy" id="2838429"/>
    <lineage>
        <taxon>Bacteria</taxon>
        <taxon>Bacillati</taxon>
        <taxon>Actinomycetota</taxon>
        <taxon>Actinomycetes</taxon>
        <taxon>Micrococcales</taxon>
        <taxon>Microbacteriaceae</taxon>
        <taxon>Agrococcus</taxon>
    </lineage>
</organism>
<protein>
    <submittedName>
        <fullName evidence="8">PLDc N-terminal domain-containing protein</fullName>
    </submittedName>
</protein>
<dbReference type="EMBL" id="DXDC01000006">
    <property type="protein sequence ID" value="HIY64700.1"/>
    <property type="molecule type" value="Genomic_DNA"/>
</dbReference>
<evidence type="ECO:0000313" key="9">
    <source>
        <dbReference type="Proteomes" id="UP000824005"/>
    </source>
</evidence>
<comment type="caution">
    <text evidence="8">The sequence shown here is derived from an EMBL/GenBank/DDBJ whole genome shotgun (WGS) entry which is preliminary data.</text>
</comment>
<evidence type="ECO:0000256" key="1">
    <source>
        <dbReference type="ARBA" id="ARBA00004651"/>
    </source>
</evidence>
<accession>A0A9D2C8W0</accession>
<keyword evidence="2" id="KW-1003">Cell membrane</keyword>
<feature type="transmembrane region" description="Helical" evidence="6">
    <location>
        <begin position="15"/>
        <end position="36"/>
    </location>
</feature>
<name>A0A9D2C8W0_9MICO</name>
<feature type="transmembrane region" description="Helical" evidence="6">
    <location>
        <begin position="48"/>
        <end position="68"/>
    </location>
</feature>
<keyword evidence="3 6" id="KW-0812">Transmembrane</keyword>
<feature type="domain" description="Cardiolipin synthase N-terminal" evidence="7">
    <location>
        <begin position="24"/>
        <end position="68"/>
    </location>
</feature>
<evidence type="ECO:0000256" key="3">
    <source>
        <dbReference type="ARBA" id="ARBA00022692"/>
    </source>
</evidence>
<reference evidence="8" key="1">
    <citation type="journal article" date="2021" name="PeerJ">
        <title>Extensive microbial diversity within the chicken gut microbiome revealed by metagenomics and culture.</title>
        <authorList>
            <person name="Gilroy R."/>
            <person name="Ravi A."/>
            <person name="Getino M."/>
            <person name="Pursley I."/>
            <person name="Horton D.L."/>
            <person name="Alikhan N.F."/>
            <person name="Baker D."/>
            <person name="Gharbi K."/>
            <person name="Hall N."/>
            <person name="Watson M."/>
            <person name="Adriaenssens E.M."/>
            <person name="Foster-Nyarko E."/>
            <person name="Jarju S."/>
            <person name="Secka A."/>
            <person name="Antonio M."/>
            <person name="Oren A."/>
            <person name="Chaudhuri R.R."/>
            <person name="La Ragione R."/>
            <person name="Hildebrand F."/>
            <person name="Pallen M.J."/>
        </authorList>
    </citation>
    <scope>NUCLEOTIDE SEQUENCE</scope>
    <source>
        <strain evidence="8">ChiGjej1B1-98</strain>
    </source>
</reference>